<dbReference type="SMART" id="SM00568">
    <property type="entry name" value="GRAM"/>
    <property type="match status" value="1"/>
</dbReference>
<protein>
    <recommendedName>
        <fullName evidence="7">VASt domain-containing protein</fullName>
    </recommendedName>
</protein>
<feature type="region of interest" description="Disordered" evidence="6">
    <location>
        <begin position="307"/>
        <end position="434"/>
    </location>
</feature>
<comment type="caution">
    <text evidence="8">The sequence shown here is derived from an EMBL/GenBank/DDBJ whole genome shotgun (WGS) entry which is preliminary data.</text>
</comment>
<keyword evidence="9" id="KW-1185">Reference proteome</keyword>
<dbReference type="CDD" id="cd13220">
    <property type="entry name" value="PH-GRAM_GRAMDC"/>
    <property type="match status" value="1"/>
</dbReference>
<evidence type="ECO:0000256" key="5">
    <source>
        <dbReference type="ARBA" id="ARBA00023136"/>
    </source>
</evidence>
<dbReference type="Pfam" id="PF02893">
    <property type="entry name" value="GRAM"/>
    <property type="match status" value="1"/>
</dbReference>
<evidence type="ECO:0000256" key="4">
    <source>
        <dbReference type="ARBA" id="ARBA00022989"/>
    </source>
</evidence>
<feature type="compositionally biased region" description="Low complexity" evidence="6">
    <location>
        <begin position="23"/>
        <end position="40"/>
    </location>
</feature>
<dbReference type="PROSITE" id="PS51778">
    <property type="entry name" value="VAST"/>
    <property type="match status" value="1"/>
</dbReference>
<feature type="compositionally biased region" description="Low complexity" evidence="6">
    <location>
        <begin position="344"/>
        <end position="354"/>
    </location>
</feature>
<keyword evidence="4" id="KW-1133">Transmembrane helix</keyword>
<feature type="region of interest" description="Disordered" evidence="6">
    <location>
        <begin position="810"/>
        <end position="840"/>
    </location>
</feature>
<dbReference type="InterPro" id="IPR004182">
    <property type="entry name" value="GRAM"/>
</dbReference>
<dbReference type="Gene3D" id="2.30.29.30">
    <property type="entry name" value="Pleckstrin-homology domain (PH domain)/Phosphotyrosine-binding domain (PTB)"/>
    <property type="match status" value="1"/>
</dbReference>
<comment type="subcellular location">
    <subcellularLocation>
        <location evidence="1">Membrane</location>
        <topology evidence="1">Single-pass membrane protein</topology>
    </subcellularLocation>
</comment>
<dbReference type="InterPro" id="IPR051482">
    <property type="entry name" value="Cholesterol_transport"/>
</dbReference>
<name>A0ABR1JQH7_9AGAR</name>
<sequence>MAPSFFSKIVKNSPSAHNRERSGASLDGSSSSRSRSISASEAVPQSTSSLDVAQKPHSKVPSIKTTPADGNVSDSTNPSVTVIPPSPRSSNHSAFPSTDDAVTAIDGLPATNSDITNHTRTRTTSAPSAPKPSSRPNSRPTTPASGSPSPNPTSPQTLDAPNQPVMRRSSSNKSLNGQVPPPISVPATDELTNSPPSMSPIYESPTSVNGDFSLDNMPTPTPLTHAATINGTVSTPALLANPSLPRDSDAASIRSAAPAPARSSSTSPTQNTKRKETKGWRKPSSKPTGLASAIAASGLAMANPALSGQQQVQLSPPLMASAPPGSRKTSVSSNQAPYMHGRSDSSSTNFSPTSGKKSSKKAKNPSRASSIGSGGKKRRPSASMSVNSDHDHGSVNGSNGHLAGVDDYYSGLEDDSDEDSDDDDDDDGVESLDLGVDDIPVTGFAVASSRRNADFHELFPSIPPGDYLIEDYGCALQREILIQGRLYISENHICFHANILGWITDLSIPIYEIQSLEKKMTAFVIPNAIQITTRQAKYTFASFLSRDTTYDVIYNIWRLARPGGDTASLPSSNSSAHGVQSVDQIVEGTIIGGSSGGSGPGGAVVTAPKQTVCACSKDGGHYPEVAMDIVIPGTPERLHNLMFASGFIKDFMGTNQKLMDIQISDWTPVEAGSKLLSRNMSYIKPLNGSVGPKQTKCEIRDETVFCDFDEYVATVTTTRTPDVPSGSVFSVKTRTCIMWASPVSSRIIVTTQVEWTGRSFIKGIIERSAIDGQKTYHTDLEKAMRAYITEHQTEFVPEGVKIDPATIVVPPPVSSPTTQSSEVKNLSPEEQSKNRERERNARGLQWAYDTFEGAMKVTKESVGTLWDLLNDAWDQSSTTTILYFLIAGLVVSNVYTYSRMGSVSSVGTGTGVVRERTPGSVVGVGSGGGIARKLEEREDREKWIKSVVTALWDELAAGKGPKAVTGPLSSSQEPFRFNPETWPDDVAKLLQTLDDVEERVRVIKVGLRELQTESENESESASASASVEDVGEREEL</sequence>
<feature type="compositionally biased region" description="Low complexity" evidence="6">
    <location>
        <begin position="122"/>
        <end position="145"/>
    </location>
</feature>
<feature type="compositionally biased region" description="Acidic residues" evidence="6">
    <location>
        <begin position="412"/>
        <end position="430"/>
    </location>
</feature>
<evidence type="ECO:0000256" key="1">
    <source>
        <dbReference type="ARBA" id="ARBA00004167"/>
    </source>
</evidence>
<feature type="domain" description="VASt" evidence="7">
    <location>
        <begin position="621"/>
        <end position="792"/>
    </location>
</feature>
<evidence type="ECO:0000256" key="3">
    <source>
        <dbReference type="ARBA" id="ARBA00022692"/>
    </source>
</evidence>
<feature type="region of interest" description="Disordered" evidence="6">
    <location>
        <begin position="238"/>
        <end position="289"/>
    </location>
</feature>
<evidence type="ECO:0000313" key="9">
    <source>
        <dbReference type="Proteomes" id="UP001498398"/>
    </source>
</evidence>
<feature type="region of interest" description="Disordered" evidence="6">
    <location>
        <begin position="1"/>
        <end position="223"/>
    </location>
</feature>
<dbReference type="InterPro" id="IPR031968">
    <property type="entry name" value="VASt"/>
</dbReference>
<reference evidence="8 9" key="1">
    <citation type="submission" date="2024-01" db="EMBL/GenBank/DDBJ databases">
        <title>A draft genome for the cacao thread blight pathogen Marasmiellus scandens.</title>
        <authorList>
            <person name="Baruah I.K."/>
            <person name="Leung J."/>
            <person name="Bukari Y."/>
            <person name="Amoako-Attah I."/>
            <person name="Meinhardt L.W."/>
            <person name="Bailey B.A."/>
            <person name="Cohen S.P."/>
        </authorList>
    </citation>
    <scope>NUCLEOTIDE SEQUENCE [LARGE SCALE GENOMIC DNA]</scope>
    <source>
        <strain evidence="8 9">GH-19</strain>
    </source>
</reference>
<evidence type="ECO:0000313" key="8">
    <source>
        <dbReference type="EMBL" id="KAK7462674.1"/>
    </source>
</evidence>
<comment type="similarity">
    <text evidence="2">Belongs to the YSP2 family.</text>
</comment>
<keyword evidence="3" id="KW-0812">Transmembrane</keyword>
<accession>A0ABR1JQH7</accession>
<dbReference type="PANTHER" id="PTHR23319">
    <property type="entry name" value="GRAM DOMAIN CONTAINING 1B, ISOFORM E"/>
    <property type="match status" value="1"/>
</dbReference>
<evidence type="ECO:0000259" key="7">
    <source>
        <dbReference type="PROSITE" id="PS51778"/>
    </source>
</evidence>
<feature type="compositionally biased region" description="Basic and acidic residues" evidence="6">
    <location>
        <begin position="830"/>
        <end position="840"/>
    </location>
</feature>
<feature type="compositionally biased region" description="Low complexity" evidence="6">
    <location>
        <begin position="1019"/>
        <end position="1028"/>
    </location>
</feature>
<evidence type="ECO:0000256" key="6">
    <source>
        <dbReference type="SAM" id="MobiDB-lite"/>
    </source>
</evidence>
<feature type="compositionally biased region" description="Polar residues" evidence="6">
    <location>
        <begin position="327"/>
        <end position="336"/>
    </location>
</feature>
<dbReference type="InterPro" id="IPR011993">
    <property type="entry name" value="PH-like_dom_sf"/>
</dbReference>
<dbReference type="Pfam" id="PF16016">
    <property type="entry name" value="VASt"/>
    <property type="match status" value="1"/>
</dbReference>
<dbReference type="PANTHER" id="PTHR23319:SF4">
    <property type="entry name" value="GRAM DOMAIN CONTAINING 1B, ISOFORM E"/>
    <property type="match status" value="1"/>
</dbReference>
<feature type="compositionally biased region" description="Low complexity" evidence="6">
    <location>
        <begin position="250"/>
        <end position="269"/>
    </location>
</feature>
<dbReference type="Proteomes" id="UP001498398">
    <property type="component" value="Unassembled WGS sequence"/>
</dbReference>
<proteinExistence type="inferred from homology"/>
<feature type="region of interest" description="Disordered" evidence="6">
    <location>
        <begin position="1007"/>
        <end position="1036"/>
    </location>
</feature>
<gene>
    <name evidence="8" type="ORF">VKT23_007262</name>
</gene>
<keyword evidence="5" id="KW-0472">Membrane</keyword>
<dbReference type="EMBL" id="JBANRG010000010">
    <property type="protein sequence ID" value="KAK7462674.1"/>
    <property type="molecule type" value="Genomic_DNA"/>
</dbReference>
<evidence type="ECO:0000256" key="2">
    <source>
        <dbReference type="ARBA" id="ARBA00006582"/>
    </source>
</evidence>
<feature type="compositionally biased region" description="Polar residues" evidence="6">
    <location>
        <begin position="168"/>
        <end position="177"/>
    </location>
</feature>
<organism evidence="8 9">
    <name type="scientific">Marasmiellus scandens</name>
    <dbReference type="NCBI Taxonomy" id="2682957"/>
    <lineage>
        <taxon>Eukaryota</taxon>
        <taxon>Fungi</taxon>
        <taxon>Dikarya</taxon>
        <taxon>Basidiomycota</taxon>
        <taxon>Agaricomycotina</taxon>
        <taxon>Agaricomycetes</taxon>
        <taxon>Agaricomycetidae</taxon>
        <taxon>Agaricales</taxon>
        <taxon>Marasmiineae</taxon>
        <taxon>Omphalotaceae</taxon>
        <taxon>Marasmiellus</taxon>
    </lineage>
</organism>